<reference evidence="19 20" key="1">
    <citation type="submission" date="2010-11" db="EMBL/GenBank/DDBJ databases">
        <title>The complete genome of Thermotoga thermarum DSM 5069.</title>
        <authorList>
            <consortium name="US DOE Joint Genome Institute (JGI-PGF)"/>
            <person name="Lucas S."/>
            <person name="Copeland A."/>
            <person name="Lapidus A."/>
            <person name="Bruce D."/>
            <person name="Goodwin L."/>
            <person name="Pitluck S."/>
            <person name="Kyrpides N."/>
            <person name="Mavromatis K."/>
            <person name="Ivanova N."/>
            <person name="Zeytun A."/>
            <person name="Brettin T."/>
            <person name="Detter J.C."/>
            <person name="Tapia R."/>
            <person name="Han C."/>
            <person name="Land M."/>
            <person name="Hauser L."/>
            <person name="Markowitz V."/>
            <person name="Cheng J.-F."/>
            <person name="Hugenholtz P."/>
            <person name="Woyke T."/>
            <person name="Wu D."/>
            <person name="Spring S."/>
            <person name="Schroeder M."/>
            <person name="Brambilla E."/>
            <person name="Klenk H.-P."/>
            <person name="Eisen J.A."/>
        </authorList>
    </citation>
    <scope>NUCLEOTIDE SEQUENCE [LARGE SCALE GENOMIC DNA]</scope>
    <source>
        <strain evidence="19 20">DSM 5069</strain>
    </source>
</reference>
<dbReference type="InterPro" id="IPR036291">
    <property type="entry name" value="NAD(P)-bd_dom_sf"/>
</dbReference>
<dbReference type="InterPro" id="IPR045865">
    <property type="entry name" value="ACT-like_dom_sf"/>
</dbReference>
<dbReference type="PROSITE" id="PS51671">
    <property type="entry name" value="ACT"/>
    <property type="match status" value="1"/>
</dbReference>
<dbReference type="PANTHER" id="PTHR21022:SF19">
    <property type="entry name" value="PREPHENATE DEHYDRATASE-RELATED"/>
    <property type="match status" value="1"/>
</dbReference>
<dbReference type="GO" id="GO:0006571">
    <property type="term" value="P:tyrosine biosynthetic process"/>
    <property type="evidence" value="ECO:0007669"/>
    <property type="project" value="UniProtKB-UniPathway"/>
</dbReference>
<dbReference type="InterPro" id="IPR036263">
    <property type="entry name" value="Chorismate_II_sf"/>
</dbReference>
<dbReference type="GO" id="GO:0070403">
    <property type="term" value="F:NAD+ binding"/>
    <property type="evidence" value="ECO:0007669"/>
    <property type="project" value="InterPro"/>
</dbReference>
<evidence type="ECO:0000256" key="6">
    <source>
        <dbReference type="ARBA" id="ARBA00022498"/>
    </source>
</evidence>
<keyword evidence="7" id="KW-0028">Amino-acid biosynthesis</keyword>
<dbReference type="InterPro" id="IPR008927">
    <property type="entry name" value="6-PGluconate_DH-like_C_sf"/>
</dbReference>
<evidence type="ECO:0000256" key="14">
    <source>
        <dbReference type="SAM" id="Coils"/>
    </source>
</evidence>
<dbReference type="PROSITE" id="PS51168">
    <property type="entry name" value="CHORISMATE_MUT_2"/>
    <property type="match status" value="1"/>
</dbReference>
<dbReference type="OrthoDB" id="9802281at2"/>
<evidence type="ECO:0000256" key="11">
    <source>
        <dbReference type="ARBA" id="ARBA00023239"/>
    </source>
</evidence>
<dbReference type="CDD" id="cd04905">
    <property type="entry name" value="ACT_CM-PDT"/>
    <property type="match status" value="1"/>
</dbReference>
<dbReference type="GO" id="GO:0005737">
    <property type="term" value="C:cytoplasm"/>
    <property type="evidence" value="ECO:0007669"/>
    <property type="project" value="TreeGrafter"/>
</dbReference>
<evidence type="ECO:0000259" key="15">
    <source>
        <dbReference type="PROSITE" id="PS51168"/>
    </source>
</evidence>
<accession>F7YWY7</accession>
<comment type="pathway">
    <text evidence="2">Amino-acid biosynthesis; L-tyrosine biosynthesis; (4-hydroxyphenyl)pyruvate from prephenate (NAD(+) route): step 1/1.</text>
</comment>
<evidence type="ECO:0000256" key="8">
    <source>
        <dbReference type="ARBA" id="ARBA00023002"/>
    </source>
</evidence>
<dbReference type="PATRIC" id="fig|688269.3.peg.502"/>
<keyword evidence="14" id="KW-0175">Coiled coil</keyword>
<dbReference type="Proteomes" id="UP000006804">
    <property type="component" value="Chromosome"/>
</dbReference>
<dbReference type="AlphaFoldDB" id="F7YWY7"/>
<evidence type="ECO:0000256" key="2">
    <source>
        <dbReference type="ARBA" id="ARBA00005067"/>
    </source>
</evidence>
<feature type="domain" description="Prephenate/arogenate dehydrogenase" evidence="17">
    <location>
        <begin position="1"/>
        <end position="267"/>
    </location>
</feature>
<dbReference type="UniPathway" id="UPA00122">
    <property type="reaction ID" value="UER00961"/>
</dbReference>
<dbReference type="GO" id="GO:0046417">
    <property type="term" value="P:chorismate metabolic process"/>
    <property type="evidence" value="ECO:0007669"/>
    <property type="project" value="InterPro"/>
</dbReference>
<dbReference type="PANTHER" id="PTHR21022">
    <property type="entry name" value="PREPHENATE DEHYDRATASE P PROTEIN"/>
    <property type="match status" value="1"/>
</dbReference>
<dbReference type="RefSeq" id="WP_013931802.1">
    <property type="nucleotide sequence ID" value="NC_015707.1"/>
</dbReference>
<dbReference type="UniPathway" id="UPA00121">
    <property type="reaction ID" value="UER00345"/>
</dbReference>
<dbReference type="EC" id="4.2.1.51" evidence="4"/>
<dbReference type="Pfam" id="PF00800">
    <property type="entry name" value="PDT"/>
    <property type="match status" value="1"/>
</dbReference>
<feature type="domain" description="Chorismate mutase" evidence="15">
    <location>
        <begin position="253"/>
        <end position="341"/>
    </location>
</feature>
<dbReference type="Gene3D" id="3.40.190.10">
    <property type="entry name" value="Periplasmic binding protein-like II"/>
    <property type="match status" value="2"/>
</dbReference>
<dbReference type="InterPro" id="IPR046826">
    <property type="entry name" value="PDH_N"/>
</dbReference>
<dbReference type="CDD" id="cd13532">
    <property type="entry name" value="PBP2_PDT_like"/>
    <property type="match status" value="1"/>
</dbReference>
<dbReference type="GO" id="GO:0009094">
    <property type="term" value="P:L-phenylalanine biosynthetic process"/>
    <property type="evidence" value="ECO:0007669"/>
    <property type="project" value="UniProtKB-UniPathway"/>
</dbReference>
<keyword evidence="20" id="KW-1185">Reference proteome</keyword>
<keyword evidence="8" id="KW-0560">Oxidoreductase</keyword>
<dbReference type="Gene3D" id="1.20.59.10">
    <property type="entry name" value="Chorismate mutase"/>
    <property type="match status" value="1"/>
</dbReference>
<evidence type="ECO:0000256" key="5">
    <source>
        <dbReference type="ARBA" id="ARBA00016891"/>
    </source>
</evidence>
<gene>
    <name evidence="19" type="ORF">Theth_0487</name>
</gene>
<name>F7YWY7_9THEM</name>
<dbReference type="eggNOG" id="COG0287">
    <property type="taxonomic scope" value="Bacteria"/>
</dbReference>
<dbReference type="SUPFAM" id="SSF55021">
    <property type="entry name" value="ACT-like"/>
    <property type="match status" value="1"/>
</dbReference>
<evidence type="ECO:0000256" key="3">
    <source>
        <dbReference type="ARBA" id="ARBA00012068"/>
    </source>
</evidence>
<dbReference type="eggNOG" id="COG0077">
    <property type="taxonomic scope" value="Bacteria"/>
</dbReference>
<dbReference type="SMART" id="SM00830">
    <property type="entry name" value="CM_2"/>
    <property type="match status" value="1"/>
</dbReference>
<sequence length="617" mass="70853">MKILIYGVGKMGSFFKDFFIQRQYFVKGFDVDPSKNEVEDISDFDVIFVCTPMGQIKKALEHIKKDTRKNPLLVDVASVKGFSVPLFKESGFDFLSVHPLFGDEANVSLSHLIIVEESQREEAWQIIEEFKKEGALITKLSCEEHDKQMAKIQGISHFLLLCFASVYEDMGFSTRIYKALAKLAARVLKENWEMYHLIQKNAEEHRKQFVEKILEFNKAFEDKTMFEKIFLDLRNKLNDSAFSGLMLELSKLNEDYSNLQEMRYAISVIDEVILRLIEKRVEIAKKIAIKKMELQETIENTEVEEEKLAKIARKTKLNSWEVEKIFRQIMDVTKAEEYSLFGIKKTIALIGPKGSFSDEVAVKLVGSRLPLKYYTNVEEVMKAVENKEADYGIVPIENTIGGTVIPTLDALMLHDVEVFGETKLEVNHCLVAKKPIDFKNIKYIYSHPQAVSQCMNFITNYLPHAEIRYTSSTSDAAKVLDDFSAAIMSENAAKLNKLQVLRKGIQDLQERNITRFYLIRKRTGNTVGKITSLFFAVENKPGALKKVLDIFYAKGFNLRKLESRPSKILPGDYVFFTEVEANLSDEDIKELRQLTTFYRIVGRFDEISKLDAFSLEG</sequence>
<evidence type="ECO:0000256" key="1">
    <source>
        <dbReference type="ARBA" id="ARBA00004741"/>
    </source>
</evidence>
<dbReference type="InterPro" id="IPR001086">
    <property type="entry name" value="Preph_deHydtase"/>
</dbReference>
<dbReference type="InterPro" id="IPR002912">
    <property type="entry name" value="ACT_dom"/>
</dbReference>
<organism evidence="19 20">
    <name type="scientific">Pseudothermotoga thermarum DSM 5069</name>
    <dbReference type="NCBI Taxonomy" id="688269"/>
    <lineage>
        <taxon>Bacteria</taxon>
        <taxon>Thermotogati</taxon>
        <taxon>Thermotogota</taxon>
        <taxon>Thermotogae</taxon>
        <taxon>Thermotogales</taxon>
        <taxon>Thermotogaceae</taxon>
        <taxon>Pseudothermotoga</taxon>
    </lineage>
</organism>
<dbReference type="EC" id="1.3.1.12" evidence="3"/>
<dbReference type="STRING" id="688269.Theth_0487"/>
<dbReference type="SUPFAM" id="SSF51735">
    <property type="entry name" value="NAD(P)-binding Rossmann-fold domains"/>
    <property type="match status" value="1"/>
</dbReference>
<dbReference type="EMBL" id="CP002351">
    <property type="protein sequence ID" value="AEH50579.1"/>
    <property type="molecule type" value="Genomic_DNA"/>
</dbReference>
<evidence type="ECO:0000256" key="4">
    <source>
        <dbReference type="ARBA" id="ARBA00013147"/>
    </source>
</evidence>
<dbReference type="SUPFAM" id="SSF53850">
    <property type="entry name" value="Periplasmic binding protein-like II"/>
    <property type="match status" value="1"/>
</dbReference>
<proteinExistence type="predicted"/>
<dbReference type="GO" id="GO:0004106">
    <property type="term" value="F:chorismate mutase activity"/>
    <property type="evidence" value="ECO:0007669"/>
    <property type="project" value="InterPro"/>
</dbReference>
<dbReference type="Gene3D" id="3.30.70.260">
    <property type="match status" value="1"/>
</dbReference>
<dbReference type="InterPro" id="IPR003099">
    <property type="entry name" value="Prephen_DH"/>
</dbReference>
<evidence type="ECO:0000259" key="18">
    <source>
        <dbReference type="PROSITE" id="PS51671"/>
    </source>
</evidence>
<protein>
    <recommendedName>
        <fullName evidence="5">Prephenate dehydrogenase</fullName>
        <ecNumber evidence="3">1.3.1.12</ecNumber>
        <ecNumber evidence="4">4.2.1.51</ecNumber>
    </recommendedName>
</protein>
<evidence type="ECO:0000259" key="17">
    <source>
        <dbReference type="PROSITE" id="PS51176"/>
    </source>
</evidence>
<comment type="catalytic activity">
    <reaction evidence="13">
        <text>prephenate + NAD(+) = 3-(4-hydroxyphenyl)pyruvate + CO2 + NADH</text>
        <dbReference type="Rhea" id="RHEA:13869"/>
        <dbReference type="ChEBI" id="CHEBI:16526"/>
        <dbReference type="ChEBI" id="CHEBI:29934"/>
        <dbReference type="ChEBI" id="CHEBI:36242"/>
        <dbReference type="ChEBI" id="CHEBI:57540"/>
        <dbReference type="ChEBI" id="CHEBI:57945"/>
        <dbReference type="EC" id="1.3.1.12"/>
    </reaction>
</comment>
<comment type="pathway">
    <text evidence="1">Amino-acid biosynthesis; L-phenylalanine biosynthesis; phenylpyruvate from prephenate: step 1/1.</text>
</comment>
<evidence type="ECO:0000256" key="12">
    <source>
        <dbReference type="ARBA" id="ARBA00047848"/>
    </source>
</evidence>
<evidence type="ECO:0000256" key="9">
    <source>
        <dbReference type="ARBA" id="ARBA00023141"/>
    </source>
</evidence>
<dbReference type="NCBIfam" id="NF008865">
    <property type="entry name" value="PRK11898.1"/>
    <property type="match status" value="1"/>
</dbReference>
<dbReference type="Gene3D" id="3.40.50.720">
    <property type="entry name" value="NAD(P)-binding Rossmann-like Domain"/>
    <property type="match status" value="1"/>
</dbReference>
<dbReference type="Pfam" id="PF01817">
    <property type="entry name" value="CM_2"/>
    <property type="match status" value="1"/>
</dbReference>
<dbReference type="HOGENOM" id="CLU_442556_0_0_0"/>
<dbReference type="InterPro" id="IPR036979">
    <property type="entry name" value="CM_dom_sf"/>
</dbReference>
<dbReference type="Gene3D" id="1.10.3660.10">
    <property type="entry name" value="6-phosphogluconate dehydrogenase C-terminal like domain"/>
    <property type="match status" value="1"/>
</dbReference>
<dbReference type="PROSITE" id="PS51176">
    <property type="entry name" value="PDH_ADH"/>
    <property type="match status" value="1"/>
</dbReference>
<evidence type="ECO:0000256" key="10">
    <source>
        <dbReference type="ARBA" id="ARBA00023222"/>
    </source>
</evidence>
<dbReference type="GO" id="GO:0008977">
    <property type="term" value="F:prephenate dehydrogenase (NAD+) activity"/>
    <property type="evidence" value="ECO:0007669"/>
    <property type="project" value="UniProtKB-EC"/>
</dbReference>
<keyword evidence="9" id="KW-0057">Aromatic amino acid biosynthesis</keyword>
<comment type="catalytic activity">
    <reaction evidence="12">
        <text>prephenate + H(+) = 3-phenylpyruvate + CO2 + H2O</text>
        <dbReference type="Rhea" id="RHEA:21648"/>
        <dbReference type="ChEBI" id="CHEBI:15377"/>
        <dbReference type="ChEBI" id="CHEBI:15378"/>
        <dbReference type="ChEBI" id="CHEBI:16526"/>
        <dbReference type="ChEBI" id="CHEBI:18005"/>
        <dbReference type="ChEBI" id="CHEBI:29934"/>
        <dbReference type="EC" id="4.2.1.51"/>
    </reaction>
</comment>
<dbReference type="SUPFAM" id="SSF48600">
    <property type="entry name" value="Chorismate mutase II"/>
    <property type="match status" value="1"/>
</dbReference>
<evidence type="ECO:0000313" key="19">
    <source>
        <dbReference type="EMBL" id="AEH50579.1"/>
    </source>
</evidence>
<keyword evidence="11" id="KW-0456">Lyase</keyword>
<evidence type="ECO:0000259" key="16">
    <source>
        <dbReference type="PROSITE" id="PS51171"/>
    </source>
</evidence>
<keyword evidence="6" id="KW-0827">Tyrosine biosynthesis</keyword>
<evidence type="ECO:0000313" key="20">
    <source>
        <dbReference type="Proteomes" id="UP000006804"/>
    </source>
</evidence>
<feature type="coiled-coil region" evidence="14">
    <location>
        <begin position="284"/>
        <end position="311"/>
    </location>
</feature>
<dbReference type="InterPro" id="IPR002701">
    <property type="entry name" value="CM_II_prokaryot"/>
</dbReference>
<dbReference type="PROSITE" id="PS51171">
    <property type="entry name" value="PREPHENATE_DEHYDR_3"/>
    <property type="match status" value="1"/>
</dbReference>
<dbReference type="Pfam" id="PF02153">
    <property type="entry name" value="PDH_N"/>
    <property type="match status" value="1"/>
</dbReference>
<feature type="domain" description="ACT" evidence="18">
    <location>
        <begin position="532"/>
        <end position="606"/>
    </location>
</feature>
<dbReference type="KEGG" id="tta:Theth_0487"/>
<dbReference type="SUPFAM" id="SSF48179">
    <property type="entry name" value="6-phosphogluconate dehydrogenase C-terminal domain-like"/>
    <property type="match status" value="1"/>
</dbReference>
<dbReference type="GO" id="GO:0004665">
    <property type="term" value="F:prephenate dehydrogenase (NADP+) activity"/>
    <property type="evidence" value="ECO:0007669"/>
    <property type="project" value="InterPro"/>
</dbReference>
<keyword evidence="10" id="KW-0584">Phenylalanine biosynthesis</keyword>
<feature type="domain" description="Prephenate dehydratase" evidence="16">
    <location>
        <begin position="346"/>
        <end position="521"/>
    </location>
</feature>
<dbReference type="GO" id="GO:0004664">
    <property type="term" value="F:prephenate dehydratase activity"/>
    <property type="evidence" value="ECO:0007669"/>
    <property type="project" value="UniProtKB-EC"/>
</dbReference>
<evidence type="ECO:0000256" key="13">
    <source>
        <dbReference type="ARBA" id="ARBA00049260"/>
    </source>
</evidence>
<dbReference type="Pfam" id="PF01842">
    <property type="entry name" value="ACT"/>
    <property type="match status" value="1"/>
</dbReference>
<evidence type="ECO:0000256" key="7">
    <source>
        <dbReference type="ARBA" id="ARBA00022605"/>
    </source>
</evidence>